<keyword evidence="2" id="KW-0444">Lipid biosynthesis</keyword>
<dbReference type="SUPFAM" id="SSF69593">
    <property type="entry name" value="Glycerol-3-phosphate (1)-acyltransferase"/>
    <property type="match status" value="1"/>
</dbReference>
<feature type="domain" description="Phospholipid/glycerol acyltransferase" evidence="7">
    <location>
        <begin position="79"/>
        <end position="197"/>
    </location>
</feature>
<comment type="pathway">
    <text evidence="1">Lipid metabolism.</text>
</comment>
<dbReference type="GO" id="GO:0006654">
    <property type="term" value="P:phosphatidic acid biosynthetic process"/>
    <property type="evidence" value="ECO:0007669"/>
    <property type="project" value="TreeGrafter"/>
</dbReference>
<evidence type="ECO:0000256" key="1">
    <source>
        <dbReference type="ARBA" id="ARBA00005189"/>
    </source>
</evidence>
<keyword evidence="4" id="KW-0443">Lipid metabolism</keyword>
<evidence type="ECO:0000256" key="6">
    <source>
        <dbReference type="SAM" id="Phobius"/>
    </source>
</evidence>
<dbReference type="Pfam" id="PF01553">
    <property type="entry name" value="Acyltransferase"/>
    <property type="match status" value="1"/>
</dbReference>
<accession>A0A084F1L5</accession>
<dbReference type="PANTHER" id="PTHR10434">
    <property type="entry name" value="1-ACYL-SN-GLYCEROL-3-PHOSPHATE ACYLTRANSFERASE"/>
    <property type="match status" value="1"/>
</dbReference>
<dbReference type="OrthoDB" id="9803035at2"/>
<feature type="transmembrane region" description="Helical" evidence="6">
    <location>
        <begin position="6"/>
        <end position="27"/>
    </location>
</feature>
<keyword evidence="5 8" id="KW-0012">Acyltransferase</keyword>
<evidence type="ECO:0000313" key="8">
    <source>
        <dbReference type="EMBL" id="KEZ24107.1"/>
    </source>
</evidence>
<evidence type="ECO:0000256" key="2">
    <source>
        <dbReference type="ARBA" id="ARBA00022516"/>
    </source>
</evidence>
<evidence type="ECO:0000313" key="9">
    <source>
        <dbReference type="Proteomes" id="UP000028537"/>
    </source>
</evidence>
<dbReference type="CDD" id="cd07989">
    <property type="entry name" value="LPLAT_AGPAT-like"/>
    <property type="match status" value="1"/>
</dbReference>
<reference evidence="8 9" key="1">
    <citation type="submission" date="2014-02" db="EMBL/GenBank/DDBJ databases">
        <title>Genome sequence of Ureaplasma diversum strain 246.</title>
        <authorList>
            <person name="Sirand-Pugnet P."/>
            <person name="Breton M."/>
            <person name="Dordet-Frisoni E."/>
            <person name="Baranowski E."/>
            <person name="Barre A."/>
            <person name="Couture C."/>
            <person name="Dupuy V."/>
            <person name="Gaurivaud P."/>
            <person name="Jacob D."/>
            <person name="Lemaitre C."/>
            <person name="Manso-Silvan L."/>
            <person name="Nikolski M."/>
            <person name="Nouvel L.-X."/>
            <person name="Poumarat F."/>
            <person name="Tardy F."/>
            <person name="Thebault P."/>
            <person name="Theil S."/>
            <person name="Citti C."/>
            <person name="Thiaucourt F."/>
            <person name="Blanchard A."/>
        </authorList>
    </citation>
    <scope>NUCLEOTIDE SEQUENCE [LARGE SCALE GENOMIC DNA]</scope>
    <source>
        <strain evidence="8 9">NCTC 246</strain>
    </source>
</reference>
<dbReference type="RefSeq" id="WP_038101655.1">
    <property type="nucleotide sequence ID" value="NZ_JFDP01000006.1"/>
</dbReference>
<name>A0A084F1L5_9BACT</name>
<dbReference type="eggNOG" id="COG0204">
    <property type="taxonomic scope" value="Bacteria"/>
</dbReference>
<sequence>MKFFRNLLWAISLPFVAVYLLVLIGLARLTAKRYLNDKDSVDLYERYNKVMRIVNGILYLKNIKVEVHNTDFKIANKPMLYVGNHKSNGDALVLLKALHKRSMQCISFVAKVELKKSFLAPLFDLLDVVYIDRNNLRQIITTIPDQEALLKDTNRGLVIFPEGTRNFSDEFNEFKAGALTAAYSTKATIQPFTILNSAGSFDSKDHNNKRYKKLWWNQKVIEIKFLDPINAVKYMNINKEKMIKQVQNNIKSTYDELKSTQTKSLKSKK</sequence>
<evidence type="ECO:0000256" key="5">
    <source>
        <dbReference type="ARBA" id="ARBA00023315"/>
    </source>
</evidence>
<dbReference type="Proteomes" id="UP000028537">
    <property type="component" value="Unassembled WGS sequence"/>
</dbReference>
<keyword evidence="6" id="KW-0812">Transmembrane</keyword>
<dbReference type="AlphaFoldDB" id="A0A084F1L5"/>
<keyword evidence="6" id="KW-1133">Transmembrane helix</keyword>
<evidence type="ECO:0000259" key="7">
    <source>
        <dbReference type="SMART" id="SM00563"/>
    </source>
</evidence>
<evidence type="ECO:0000256" key="4">
    <source>
        <dbReference type="ARBA" id="ARBA00023098"/>
    </source>
</evidence>
<keyword evidence="3 8" id="KW-0808">Transferase</keyword>
<protein>
    <submittedName>
        <fullName evidence="8">1-acyl-SN-glycerol-3-phosphate acyltransferase</fullName>
    </submittedName>
</protein>
<comment type="caution">
    <text evidence="8">The sequence shown here is derived from an EMBL/GenBank/DDBJ whole genome shotgun (WGS) entry which is preliminary data.</text>
</comment>
<keyword evidence="6" id="KW-0472">Membrane</keyword>
<dbReference type="GO" id="GO:0003841">
    <property type="term" value="F:1-acylglycerol-3-phosphate O-acyltransferase activity"/>
    <property type="evidence" value="ECO:0007669"/>
    <property type="project" value="TreeGrafter"/>
</dbReference>
<dbReference type="SMART" id="SM00563">
    <property type="entry name" value="PlsC"/>
    <property type="match status" value="1"/>
</dbReference>
<dbReference type="InterPro" id="IPR002123">
    <property type="entry name" value="Plipid/glycerol_acylTrfase"/>
</dbReference>
<organism evidence="8 9">
    <name type="scientific">Ureaplasma diversum NCTC 246</name>
    <dbReference type="NCBI Taxonomy" id="1188241"/>
    <lineage>
        <taxon>Bacteria</taxon>
        <taxon>Bacillati</taxon>
        <taxon>Mycoplasmatota</taxon>
        <taxon>Mycoplasmoidales</taxon>
        <taxon>Mycoplasmoidaceae</taxon>
        <taxon>Ureaplasma</taxon>
    </lineage>
</organism>
<keyword evidence="9" id="KW-1185">Reference proteome</keyword>
<dbReference type="PANTHER" id="PTHR10434:SF64">
    <property type="entry name" value="1-ACYL-SN-GLYCEROL-3-PHOSPHATE ACYLTRANSFERASE-RELATED"/>
    <property type="match status" value="1"/>
</dbReference>
<gene>
    <name evidence="8" type="primary">plsC</name>
    <name evidence="8" type="ORF">UDIV_0760</name>
</gene>
<dbReference type="EMBL" id="JFDP01000006">
    <property type="protein sequence ID" value="KEZ24107.1"/>
    <property type="molecule type" value="Genomic_DNA"/>
</dbReference>
<evidence type="ECO:0000256" key="3">
    <source>
        <dbReference type="ARBA" id="ARBA00022679"/>
    </source>
</evidence>
<proteinExistence type="predicted"/>